<comment type="caution">
    <text evidence="3">The sequence shown here is derived from an EMBL/GenBank/DDBJ whole genome shotgun (WGS) entry which is preliminary data.</text>
</comment>
<sequence>TLTWIKFAMVGVLLLLVTLAVLIYLKYLCNRREESDQPMELDRPVTAVACNFRDAMQPVREGDVIPPVELAPFNPAEAEQAIGLQTGAAHDHTSDTERPSTLTWIKFAMVGVLLLLVTLAVLIYLKYLCNRREEVISNIERESEVEDTSSFISKNAKPISNVEDTQEDSEVTETPNRSRSATSSAYFQKSNTASGQVRKEENAHLISQTEMEKRSPESSRT</sequence>
<keyword evidence="2" id="KW-0812">Transmembrane</keyword>
<evidence type="ECO:0000256" key="1">
    <source>
        <dbReference type="SAM" id="MobiDB-lite"/>
    </source>
</evidence>
<keyword evidence="4" id="KW-1185">Reference proteome</keyword>
<reference evidence="3 4" key="1">
    <citation type="submission" date="2019-10" db="EMBL/GenBank/DDBJ databases">
        <title>Assembly and Annotation for the nematode Trichostrongylus colubriformis.</title>
        <authorList>
            <person name="Martin J."/>
        </authorList>
    </citation>
    <scope>NUCLEOTIDE SEQUENCE [LARGE SCALE GENOMIC DNA]</scope>
    <source>
        <strain evidence="3">G859</strain>
        <tissue evidence="3">Whole worm</tissue>
    </source>
</reference>
<dbReference type="EMBL" id="WIXE01005187">
    <property type="protein sequence ID" value="KAK5982389.1"/>
    <property type="molecule type" value="Genomic_DNA"/>
</dbReference>
<feature type="transmembrane region" description="Helical" evidence="2">
    <location>
        <begin position="104"/>
        <end position="125"/>
    </location>
</feature>
<feature type="compositionally biased region" description="Basic and acidic residues" evidence="1">
    <location>
        <begin position="210"/>
        <end position="221"/>
    </location>
</feature>
<feature type="region of interest" description="Disordered" evidence="1">
    <location>
        <begin position="142"/>
        <end position="221"/>
    </location>
</feature>
<dbReference type="AlphaFoldDB" id="A0AAN8FS28"/>
<evidence type="ECO:0000256" key="2">
    <source>
        <dbReference type="SAM" id="Phobius"/>
    </source>
</evidence>
<accession>A0AAN8FS28</accession>
<gene>
    <name evidence="3" type="ORF">GCK32_018505</name>
</gene>
<keyword evidence="2" id="KW-0472">Membrane</keyword>
<feature type="compositionally biased region" description="Polar residues" evidence="1">
    <location>
        <begin position="172"/>
        <end position="195"/>
    </location>
</feature>
<feature type="transmembrane region" description="Helical" evidence="2">
    <location>
        <begin position="7"/>
        <end position="25"/>
    </location>
</feature>
<feature type="non-terminal residue" evidence="3">
    <location>
        <position position="1"/>
    </location>
</feature>
<keyword evidence="2" id="KW-1133">Transmembrane helix</keyword>
<protein>
    <submittedName>
        <fullName evidence="3">Uncharacterized protein</fullName>
    </submittedName>
</protein>
<name>A0AAN8FS28_TRICO</name>
<dbReference type="Proteomes" id="UP001331761">
    <property type="component" value="Unassembled WGS sequence"/>
</dbReference>
<evidence type="ECO:0000313" key="4">
    <source>
        <dbReference type="Proteomes" id="UP001331761"/>
    </source>
</evidence>
<organism evidence="3 4">
    <name type="scientific">Trichostrongylus colubriformis</name>
    <name type="common">Black scour worm</name>
    <dbReference type="NCBI Taxonomy" id="6319"/>
    <lineage>
        <taxon>Eukaryota</taxon>
        <taxon>Metazoa</taxon>
        <taxon>Ecdysozoa</taxon>
        <taxon>Nematoda</taxon>
        <taxon>Chromadorea</taxon>
        <taxon>Rhabditida</taxon>
        <taxon>Rhabditina</taxon>
        <taxon>Rhabditomorpha</taxon>
        <taxon>Strongyloidea</taxon>
        <taxon>Trichostrongylidae</taxon>
        <taxon>Trichostrongylus</taxon>
    </lineage>
</organism>
<evidence type="ECO:0000313" key="3">
    <source>
        <dbReference type="EMBL" id="KAK5982389.1"/>
    </source>
</evidence>
<proteinExistence type="predicted"/>